<evidence type="ECO:0000313" key="1">
    <source>
        <dbReference type="EMBL" id="KAK9949908.1"/>
    </source>
</evidence>
<accession>A0AAW1YMK2</accession>
<dbReference type="EMBL" id="JBEDUW010000001">
    <property type="protein sequence ID" value="KAK9949908.1"/>
    <property type="molecule type" value="Genomic_DNA"/>
</dbReference>
<dbReference type="AlphaFoldDB" id="A0AAW1YMK2"/>
<reference evidence="1 2" key="1">
    <citation type="journal article" date="2023" name="G3 (Bethesda)">
        <title>A chromosome-length genome assembly and annotation of blackberry (Rubus argutus, cv. 'Hillquist').</title>
        <authorList>
            <person name="Bruna T."/>
            <person name="Aryal R."/>
            <person name="Dudchenko O."/>
            <person name="Sargent D.J."/>
            <person name="Mead D."/>
            <person name="Buti M."/>
            <person name="Cavallini A."/>
            <person name="Hytonen T."/>
            <person name="Andres J."/>
            <person name="Pham M."/>
            <person name="Weisz D."/>
            <person name="Mascagni F."/>
            <person name="Usai G."/>
            <person name="Natali L."/>
            <person name="Bassil N."/>
            <person name="Fernandez G.E."/>
            <person name="Lomsadze A."/>
            <person name="Armour M."/>
            <person name="Olukolu B."/>
            <person name="Poorten T."/>
            <person name="Britton C."/>
            <person name="Davik J."/>
            <person name="Ashrafi H."/>
            <person name="Aiden E.L."/>
            <person name="Borodovsky M."/>
            <person name="Worthington M."/>
        </authorList>
    </citation>
    <scope>NUCLEOTIDE SEQUENCE [LARGE SCALE GENOMIC DNA]</scope>
    <source>
        <strain evidence="1">PI 553951</strain>
    </source>
</reference>
<keyword evidence="2" id="KW-1185">Reference proteome</keyword>
<gene>
    <name evidence="1" type="ORF">M0R45_005418</name>
</gene>
<sequence length="72" mass="8295">MLSSQKLVAVKKLENVAGRRNVDWSLPEEEAILDELAYHYFESGELGKLVGDEETDRRQLEGWLKWDLVHPG</sequence>
<proteinExistence type="predicted"/>
<protein>
    <submittedName>
        <fullName evidence="1">Uncharacterized protein</fullName>
    </submittedName>
</protein>
<evidence type="ECO:0000313" key="2">
    <source>
        <dbReference type="Proteomes" id="UP001457282"/>
    </source>
</evidence>
<comment type="caution">
    <text evidence="1">The sequence shown here is derived from an EMBL/GenBank/DDBJ whole genome shotgun (WGS) entry which is preliminary data.</text>
</comment>
<organism evidence="1 2">
    <name type="scientific">Rubus argutus</name>
    <name type="common">Southern blackberry</name>
    <dbReference type="NCBI Taxonomy" id="59490"/>
    <lineage>
        <taxon>Eukaryota</taxon>
        <taxon>Viridiplantae</taxon>
        <taxon>Streptophyta</taxon>
        <taxon>Embryophyta</taxon>
        <taxon>Tracheophyta</taxon>
        <taxon>Spermatophyta</taxon>
        <taxon>Magnoliopsida</taxon>
        <taxon>eudicotyledons</taxon>
        <taxon>Gunneridae</taxon>
        <taxon>Pentapetalae</taxon>
        <taxon>rosids</taxon>
        <taxon>fabids</taxon>
        <taxon>Rosales</taxon>
        <taxon>Rosaceae</taxon>
        <taxon>Rosoideae</taxon>
        <taxon>Rosoideae incertae sedis</taxon>
        <taxon>Rubus</taxon>
    </lineage>
</organism>
<dbReference type="Proteomes" id="UP001457282">
    <property type="component" value="Unassembled WGS sequence"/>
</dbReference>
<name>A0AAW1YMK2_RUBAR</name>